<gene>
    <name evidence="2" type="ORF">M0R45_008353</name>
</gene>
<dbReference type="Proteomes" id="UP001457282">
    <property type="component" value="Unassembled WGS sequence"/>
</dbReference>
<reference evidence="2 3" key="1">
    <citation type="journal article" date="2023" name="G3 (Bethesda)">
        <title>A chromosome-length genome assembly and annotation of blackberry (Rubus argutus, cv. 'Hillquist').</title>
        <authorList>
            <person name="Bruna T."/>
            <person name="Aryal R."/>
            <person name="Dudchenko O."/>
            <person name="Sargent D.J."/>
            <person name="Mead D."/>
            <person name="Buti M."/>
            <person name="Cavallini A."/>
            <person name="Hytonen T."/>
            <person name="Andres J."/>
            <person name="Pham M."/>
            <person name="Weisz D."/>
            <person name="Mascagni F."/>
            <person name="Usai G."/>
            <person name="Natali L."/>
            <person name="Bassil N."/>
            <person name="Fernandez G.E."/>
            <person name="Lomsadze A."/>
            <person name="Armour M."/>
            <person name="Olukolu B."/>
            <person name="Poorten T."/>
            <person name="Britton C."/>
            <person name="Davik J."/>
            <person name="Ashrafi H."/>
            <person name="Aiden E.L."/>
            <person name="Borodovsky M."/>
            <person name="Worthington M."/>
        </authorList>
    </citation>
    <scope>NUCLEOTIDE SEQUENCE [LARGE SCALE GENOMIC DNA]</scope>
    <source>
        <strain evidence="2">PI 553951</strain>
    </source>
</reference>
<sequence length="110" mass="12906">MKKHMRAGFLPPNYSWAATQQAYESQCEQTKDDEREKKTAVELVRRKGIKLKQKVTWTPSKFDYYMEGNCEDSCAFVEERKEIEKEHASTRVESIGADQSLKRRERLASK</sequence>
<name>A0AAW1Y0Z5_RUBAR</name>
<organism evidence="2 3">
    <name type="scientific">Rubus argutus</name>
    <name type="common">Southern blackberry</name>
    <dbReference type="NCBI Taxonomy" id="59490"/>
    <lineage>
        <taxon>Eukaryota</taxon>
        <taxon>Viridiplantae</taxon>
        <taxon>Streptophyta</taxon>
        <taxon>Embryophyta</taxon>
        <taxon>Tracheophyta</taxon>
        <taxon>Spermatophyta</taxon>
        <taxon>Magnoliopsida</taxon>
        <taxon>eudicotyledons</taxon>
        <taxon>Gunneridae</taxon>
        <taxon>Pentapetalae</taxon>
        <taxon>rosids</taxon>
        <taxon>fabids</taxon>
        <taxon>Rosales</taxon>
        <taxon>Rosaceae</taxon>
        <taxon>Rosoideae</taxon>
        <taxon>Rosoideae incertae sedis</taxon>
        <taxon>Rubus</taxon>
    </lineage>
</organism>
<evidence type="ECO:0000256" key="1">
    <source>
        <dbReference type="SAM" id="MobiDB-lite"/>
    </source>
</evidence>
<feature type="region of interest" description="Disordered" evidence="1">
    <location>
        <begin position="86"/>
        <end position="110"/>
    </location>
</feature>
<dbReference type="EMBL" id="JBEDUW010000002">
    <property type="protein sequence ID" value="KAK9942702.1"/>
    <property type="molecule type" value="Genomic_DNA"/>
</dbReference>
<feature type="compositionally biased region" description="Basic and acidic residues" evidence="1">
    <location>
        <begin position="100"/>
        <end position="110"/>
    </location>
</feature>
<dbReference type="AlphaFoldDB" id="A0AAW1Y0Z5"/>
<proteinExistence type="predicted"/>
<evidence type="ECO:0000313" key="3">
    <source>
        <dbReference type="Proteomes" id="UP001457282"/>
    </source>
</evidence>
<protein>
    <submittedName>
        <fullName evidence="2">Uncharacterized protein</fullName>
    </submittedName>
</protein>
<evidence type="ECO:0000313" key="2">
    <source>
        <dbReference type="EMBL" id="KAK9942702.1"/>
    </source>
</evidence>
<accession>A0AAW1Y0Z5</accession>
<comment type="caution">
    <text evidence="2">The sequence shown here is derived from an EMBL/GenBank/DDBJ whole genome shotgun (WGS) entry which is preliminary data.</text>
</comment>
<keyword evidence="3" id="KW-1185">Reference proteome</keyword>